<keyword evidence="4 5" id="KW-0472">Membrane</keyword>
<keyword evidence="7" id="KW-1185">Reference proteome</keyword>
<sequence length="93" mass="10484">MGVVWCALWMYVVSDRPMTHPRISEAEKQYITKAVEESVGKHTGKLGMLSAIPYIAYFVVINIGGVIADFIRSKKILGTLNTRRAAMLIGWWK</sequence>
<dbReference type="AlphaFoldDB" id="A0A3P7JMG3"/>
<evidence type="ECO:0000256" key="3">
    <source>
        <dbReference type="ARBA" id="ARBA00022989"/>
    </source>
</evidence>
<name>A0A3P7JMG3_STRVU</name>
<dbReference type="InterPro" id="IPR050382">
    <property type="entry name" value="MFS_Na/Anion_cotransporter"/>
</dbReference>
<dbReference type="PANTHER" id="PTHR11662:SF399">
    <property type="entry name" value="FI19708P1-RELATED"/>
    <property type="match status" value="1"/>
</dbReference>
<keyword evidence="3 5" id="KW-1133">Transmembrane helix</keyword>
<dbReference type="PANTHER" id="PTHR11662">
    <property type="entry name" value="SOLUTE CARRIER FAMILY 17"/>
    <property type="match status" value="1"/>
</dbReference>
<dbReference type="GO" id="GO:0006820">
    <property type="term" value="P:monoatomic anion transport"/>
    <property type="evidence" value="ECO:0007669"/>
    <property type="project" value="TreeGrafter"/>
</dbReference>
<evidence type="ECO:0000256" key="2">
    <source>
        <dbReference type="ARBA" id="ARBA00022692"/>
    </source>
</evidence>
<evidence type="ECO:0000256" key="4">
    <source>
        <dbReference type="ARBA" id="ARBA00023136"/>
    </source>
</evidence>
<evidence type="ECO:0000256" key="5">
    <source>
        <dbReference type="SAM" id="Phobius"/>
    </source>
</evidence>
<dbReference type="GO" id="GO:0016020">
    <property type="term" value="C:membrane"/>
    <property type="evidence" value="ECO:0007669"/>
    <property type="project" value="UniProtKB-SubCell"/>
</dbReference>
<feature type="transmembrane region" description="Helical" evidence="5">
    <location>
        <begin position="51"/>
        <end position="71"/>
    </location>
</feature>
<evidence type="ECO:0000256" key="1">
    <source>
        <dbReference type="ARBA" id="ARBA00004141"/>
    </source>
</evidence>
<accession>A0A3P7JMG3</accession>
<evidence type="ECO:0000313" key="7">
    <source>
        <dbReference type="Proteomes" id="UP000270094"/>
    </source>
</evidence>
<organism evidence="6 7">
    <name type="scientific">Strongylus vulgaris</name>
    <name type="common">Blood worm</name>
    <dbReference type="NCBI Taxonomy" id="40348"/>
    <lineage>
        <taxon>Eukaryota</taxon>
        <taxon>Metazoa</taxon>
        <taxon>Ecdysozoa</taxon>
        <taxon>Nematoda</taxon>
        <taxon>Chromadorea</taxon>
        <taxon>Rhabditida</taxon>
        <taxon>Rhabditina</taxon>
        <taxon>Rhabditomorpha</taxon>
        <taxon>Strongyloidea</taxon>
        <taxon>Strongylidae</taxon>
        <taxon>Strongylus</taxon>
    </lineage>
</organism>
<dbReference type="OrthoDB" id="2985014at2759"/>
<keyword evidence="2 5" id="KW-0812">Transmembrane</keyword>
<gene>
    <name evidence="6" type="ORF">SVUK_LOCUS16147</name>
</gene>
<proteinExistence type="predicted"/>
<dbReference type="GO" id="GO:0022857">
    <property type="term" value="F:transmembrane transporter activity"/>
    <property type="evidence" value="ECO:0007669"/>
    <property type="project" value="TreeGrafter"/>
</dbReference>
<comment type="subcellular location">
    <subcellularLocation>
        <location evidence="1">Membrane</location>
        <topology evidence="1">Multi-pass membrane protein</topology>
    </subcellularLocation>
</comment>
<dbReference type="EMBL" id="UYYB01111579">
    <property type="protein sequence ID" value="VDM81149.1"/>
    <property type="molecule type" value="Genomic_DNA"/>
</dbReference>
<protein>
    <submittedName>
        <fullName evidence="6">Uncharacterized protein</fullName>
    </submittedName>
</protein>
<dbReference type="Proteomes" id="UP000270094">
    <property type="component" value="Unassembled WGS sequence"/>
</dbReference>
<evidence type="ECO:0000313" key="6">
    <source>
        <dbReference type="EMBL" id="VDM81149.1"/>
    </source>
</evidence>
<reference evidence="6 7" key="1">
    <citation type="submission" date="2018-11" db="EMBL/GenBank/DDBJ databases">
        <authorList>
            <consortium name="Pathogen Informatics"/>
        </authorList>
    </citation>
    <scope>NUCLEOTIDE SEQUENCE [LARGE SCALE GENOMIC DNA]</scope>
</reference>